<feature type="signal peptide" evidence="1">
    <location>
        <begin position="1"/>
        <end position="22"/>
    </location>
</feature>
<dbReference type="PANTHER" id="PTHR36933">
    <property type="entry name" value="SLL0788 PROTEIN"/>
    <property type="match status" value="1"/>
</dbReference>
<accession>A0A3N1CYD9</accession>
<dbReference type="EMBL" id="RJKE01000001">
    <property type="protein sequence ID" value="ROO86307.1"/>
    <property type="molecule type" value="Genomic_DNA"/>
</dbReference>
<evidence type="ECO:0000313" key="4">
    <source>
        <dbReference type="Proteomes" id="UP000272400"/>
    </source>
</evidence>
<gene>
    <name evidence="3" type="ORF">EDD29_3871</name>
</gene>
<name>A0A3N1CYD9_9ACTN</name>
<dbReference type="Gene3D" id="1.20.1260.10">
    <property type="match status" value="1"/>
</dbReference>
<dbReference type="AlphaFoldDB" id="A0A3N1CYD9"/>
<keyword evidence="4" id="KW-1185">Reference proteome</keyword>
<organism evidence="3 4">
    <name type="scientific">Actinocorallia herbida</name>
    <dbReference type="NCBI Taxonomy" id="58109"/>
    <lineage>
        <taxon>Bacteria</taxon>
        <taxon>Bacillati</taxon>
        <taxon>Actinomycetota</taxon>
        <taxon>Actinomycetes</taxon>
        <taxon>Streptosporangiales</taxon>
        <taxon>Thermomonosporaceae</taxon>
        <taxon>Actinocorallia</taxon>
    </lineage>
</organism>
<proteinExistence type="predicted"/>
<keyword evidence="1" id="KW-0732">Signal</keyword>
<evidence type="ECO:0000259" key="2">
    <source>
        <dbReference type="Pfam" id="PF03713"/>
    </source>
</evidence>
<dbReference type="Proteomes" id="UP000272400">
    <property type="component" value="Unassembled WGS sequence"/>
</dbReference>
<protein>
    <submittedName>
        <fullName evidence="3">Uncharacterized protein (DUF305 family)</fullName>
    </submittedName>
</protein>
<dbReference type="PANTHER" id="PTHR36933:SF1">
    <property type="entry name" value="SLL0788 PROTEIN"/>
    <property type="match status" value="1"/>
</dbReference>
<dbReference type="Pfam" id="PF03713">
    <property type="entry name" value="DUF305"/>
    <property type="match status" value="1"/>
</dbReference>
<feature type="chain" id="PRO_5017973057" evidence="1">
    <location>
        <begin position="23"/>
        <end position="209"/>
    </location>
</feature>
<reference evidence="3 4" key="1">
    <citation type="submission" date="2018-11" db="EMBL/GenBank/DDBJ databases">
        <title>Sequencing the genomes of 1000 actinobacteria strains.</title>
        <authorList>
            <person name="Klenk H.-P."/>
        </authorList>
    </citation>
    <scope>NUCLEOTIDE SEQUENCE [LARGE SCALE GENOMIC DNA]</scope>
    <source>
        <strain evidence="3 4">DSM 44254</strain>
    </source>
</reference>
<evidence type="ECO:0000256" key="1">
    <source>
        <dbReference type="SAM" id="SignalP"/>
    </source>
</evidence>
<comment type="caution">
    <text evidence="3">The sequence shown here is derived from an EMBL/GenBank/DDBJ whole genome shotgun (WGS) entry which is preliminary data.</text>
</comment>
<dbReference type="OrthoDB" id="26872at2"/>
<dbReference type="RefSeq" id="WP_123665722.1">
    <property type="nucleotide sequence ID" value="NZ_RJKE01000001.1"/>
</dbReference>
<evidence type="ECO:0000313" key="3">
    <source>
        <dbReference type="EMBL" id="ROO86307.1"/>
    </source>
</evidence>
<sequence>MTRALAGRAFVAVALFALGAVAALLVTGTGGGDRVRPAGKVEIGFAQDMIVHHGQAVTLAQAALGGGAGDAVSQLATGMQLAQLREIGRLEGFLALWDAPHIGEGRPMAWMNAEGHAHGGTATMPGLATTDEVNALGELEGAALETRFLQLMIRHHQGGLLMADAVVGLTTDPDVRAFAVRMATEQRQEAATMTGLLAALGAEPLPSPT</sequence>
<feature type="domain" description="DUF305" evidence="2">
    <location>
        <begin position="42"/>
        <end position="196"/>
    </location>
</feature>
<dbReference type="InterPro" id="IPR005183">
    <property type="entry name" value="DUF305_CopM-like"/>
</dbReference>
<dbReference type="InterPro" id="IPR012347">
    <property type="entry name" value="Ferritin-like"/>
</dbReference>